<reference evidence="1 2" key="1">
    <citation type="journal article" date="2016" name="DNA Res.">
        <title>The complete genome sequencing of Prevotella intermedia strain OMA14 and a subsequent fine-scale, intra-species genomic comparison reveal an unusual amplification of conjugative and mobile transposons and identify a novel Prevotella-lineage-specific repeat.</title>
        <authorList>
            <person name="Naito M."/>
            <person name="Ogura Y."/>
            <person name="Itoh T."/>
            <person name="Shoji M."/>
            <person name="Okamoto M."/>
            <person name="Hayashi T."/>
            <person name="Nakayama K."/>
        </authorList>
    </citation>
    <scope>NUCLEOTIDE SEQUENCE [LARGE SCALE GENOMIC DNA]</scope>
    <source>
        <strain evidence="1 2">OMA14</strain>
    </source>
</reference>
<evidence type="ECO:0000313" key="2">
    <source>
        <dbReference type="Proteomes" id="UP000217431"/>
    </source>
</evidence>
<gene>
    <name evidence="1" type="ORF">PIOMA14_I_0170</name>
</gene>
<name>A0A0S3UGZ3_PREIN</name>
<dbReference type="Proteomes" id="UP000217431">
    <property type="component" value="Chromosome I"/>
</dbReference>
<sequence>MCNPFSVCFCILLNSVSTPNDGLRLLQNYSSANR</sequence>
<proteinExistence type="predicted"/>
<organism evidence="1 2">
    <name type="scientific">Prevotella intermedia</name>
    <dbReference type="NCBI Taxonomy" id="28131"/>
    <lineage>
        <taxon>Bacteria</taxon>
        <taxon>Pseudomonadati</taxon>
        <taxon>Bacteroidota</taxon>
        <taxon>Bacteroidia</taxon>
        <taxon>Bacteroidales</taxon>
        <taxon>Prevotellaceae</taxon>
        <taxon>Prevotella</taxon>
    </lineage>
</organism>
<evidence type="ECO:0000313" key="1">
    <source>
        <dbReference type="EMBL" id="BAU16679.1"/>
    </source>
</evidence>
<accession>A0A0S3UGZ3</accession>
<dbReference type="EMBL" id="AP014597">
    <property type="protein sequence ID" value="BAU16679.1"/>
    <property type="molecule type" value="Genomic_DNA"/>
</dbReference>
<dbReference type="AlphaFoldDB" id="A0A0S3UGZ3"/>
<protein>
    <submittedName>
        <fullName evidence="1">Uncharacterized protein</fullName>
    </submittedName>
</protein>